<evidence type="ECO:0000259" key="3">
    <source>
        <dbReference type="Pfam" id="PF00582"/>
    </source>
</evidence>
<proteinExistence type="inferred from homology"/>
<dbReference type="Pfam" id="PF00582">
    <property type="entry name" value="Usp"/>
    <property type="match status" value="1"/>
</dbReference>
<dbReference type="SUPFAM" id="SSF52402">
    <property type="entry name" value="Adenine nucleotide alpha hydrolases-like"/>
    <property type="match status" value="1"/>
</dbReference>
<keyword evidence="2" id="KW-0963">Cytoplasm</keyword>
<gene>
    <name evidence="4" type="ORF">ATO7_04895</name>
</gene>
<dbReference type="PIRSF" id="PIRSF006276">
    <property type="entry name" value="UspA"/>
    <property type="match status" value="1"/>
</dbReference>
<dbReference type="InterPro" id="IPR014729">
    <property type="entry name" value="Rossmann-like_a/b/a_fold"/>
</dbReference>
<comment type="subcellular location">
    <subcellularLocation>
        <location evidence="2">Cytoplasm</location>
    </subcellularLocation>
</comment>
<organism evidence="4 5">
    <name type="scientific">Oceanococcus atlanticus</name>
    <dbReference type="NCBI Taxonomy" id="1317117"/>
    <lineage>
        <taxon>Bacteria</taxon>
        <taxon>Pseudomonadati</taxon>
        <taxon>Pseudomonadota</taxon>
        <taxon>Gammaproteobacteria</taxon>
        <taxon>Chromatiales</taxon>
        <taxon>Oceanococcaceae</taxon>
        <taxon>Oceanococcus</taxon>
    </lineage>
</organism>
<accession>A0A1Y1SHX8</accession>
<protein>
    <recommendedName>
        <fullName evidence="2">Universal stress protein</fullName>
    </recommendedName>
</protein>
<evidence type="ECO:0000313" key="5">
    <source>
        <dbReference type="Proteomes" id="UP000192342"/>
    </source>
</evidence>
<comment type="caution">
    <text evidence="4">The sequence shown here is derived from an EMBL/GenBank/DDBJ whole genome shotgun (WGS) entry which is preliminary data.</text>
</comment>
<dbReference type="Gene3D" id="3.40.50.620">
    <property type="entry name" value="HUPs"/>
    <property type="match status" value="1"/>
</dbReference>
<evidence type="ECO:0000256" key="1">
    <source>
        <dbReference type="ARBA" id="ARBA00008791"/>
    </source>
</evidence>
<dbReference type="EMBL" id="AQQV01000001">
    <property type="protein sequence ID" value="ORE89188.1"/>
    <property type="molecule type" value="Genomic_DNA"/>
</dbReference>
<dbReference type="Proteomes" id="UP000192342">
    <property type="component" value="Unassembled WGS sequence"/>
</dbReference>
<dbReference type="InterPro" id="IPR006016">
    <property type="entry name" value="UspA"/>
</dbReference>
<dbReference type="GO" id="GO:0005737">
    <property type="term" value="C:cytoplasm"/>
    <property type="evidence" value="ECO:0007669"/>
    <property type="project" value="UniProtKB-SubCell"/>
</dbReference>
<sequence length="132" mass="14467">MNENSRRVVKQAKALSERFDAQLRLLHVVEYVPLTGTEDAMLTAPIPIAEELESQARAFVTQLADDFALAPGSISVVNGDLTTELETHIQRDKIDLVVIGNHCRSGLAALFNHAEDTVLHRCACDMLAVSLD</sequence>
<evidence type="ECO:0000256" key="2">
    <source>
        <dbReference type="PIRNR" id="PIRNR006276"/>
    </source>
</evidence>
<dbReference type="InterPro" id="IPR006015">
    <property type="entry name" value="Universal_stress_UspA"/>
</dbReference>
<name>A0A1Y1SHX8_9GAMM</name>
<dbReference type="STRING" id="1317117.ATO7_04895"/>
<keyword evidence="5" id="KW-1185">Reference proteome</keyword>
<reference evidence="4 5" key="1">
    <citation type="submission" date="2013-04" db="EMBL/GenBank/DDBJ databases">
        <title>Oceanococcus atlanticus 22II-S10r2 Genome Sequencing.</title>
        <authorList>
            <person name="Lai Q."/>
            <person name="Li G."/>
            <person name="Shao Z."/>
        </authorList>
    </citation>
    <scope>NUCLEOTIDE SEQUENCE [LARGE SCALE GENOMIC DNA]</scope>
    <source>
        <strain evidence="4 5">22II-S10r2</strain>
    </source>
</reference>
<comment type="similarity">
    <text evidence="1 2">Belongs to the universal stress protein A family.</text>
</comment>
<evidence type="ECO:0000313" key="4">
    <source>
        <dbReference type="EMBL" id="ORE89188.1"/>
    </source>
</evidence>
<dbReference type="AlphaFoldDB" id="A0A1Y1SHX8"/>
<feature type="domain" description="UspA" evidence="3">
    <location>
        <begin position="2"/>
        <end position="129"/>
    </location>
</feature>